<sequence length="76" mass="8924">MIGVQKSGRLKFLLLRRGLDRDCIVVKFGWSFFLHHKLKKLQARIQHHGCNEKSRTCIPRSWSETVSSLEFVLDKL</sequence>
<comment type="caution">
    <text evidence="1">The sequence shown here is derived from an EMBL/GenBank/DDBJ whole genome shotgun (WGS) entry which is preliminary data.</text>
</comment>
<organism evidence="1 2">
    <name type="scientific">Centaurea solstitialis</name>
    <name type="common">yellow star-thistle</name>
    <dbReference type="NCBI Taxonomy" id="347529"/>
    <lineage>
        <taxon>Eukaryota</taxon>
        <taxon>Viridiplantae</taxon>
        <taxon>Streptophyta</taxon>
        <taxon>Embryophyta</taxon>
        <taxon>Tracheophyta</taxon>
        <taxon>Spermatophyta</taxon>
        <taxon>Magnoliopsida</taxon>
        <taxon>eudicotyledons</taxon>
        <taxon>Gunneridae</taxon>
        <taxon>Pentapetalae</taxon>
        <taxon>asterids</taxon>
        <taxon>campanulids</taxon>
        <taxon>Asterales</taxon>
        <taxon>Asteraceae</taxon>
        <taxon>Carduoideae</taxon>
        <taxon>Cardueae</taxon>
        <taxon>Centaureinae</taxon>
        <taxon>Centaurea</taxon>
    </lineage>
</organism>
<dbReference type="Proteomes" id="UP001172457">
    <property type="component" value="Chromosome 6"/>
</dbReference>
<accession>A0AA38T3Z9</accession>
<name>A0AA38T3Z9_9ASTR</name>
<keyword evidence="2" id="KW-1185">Reference proteome</keyword>
<evidence type="ECO:0000313" key="1">
    <source>
        <dbReference type="EMBL" id="KAJ9543818.1"/>
    </source>
</evidence>
<proteinExistence type="predicted"/>
<reference evidence="1" key="1">
    <citation type="submission" date="2023-03" db="EMBL/GenBank/DDBJ databases">
        <title>Chromosome-scale reference genome and RAD-based genetic map of yellow starthistle (Centaurea solstitialis) reveal putative structural variation and QTLs associated with invader traits.</title>
        <authorList>
            <person name="Reatini B."/>
            <person name="Cang F.A."/>
            <person name="Jiang Q."/>
            <person name="Mckibben M.T.W."/>
            <person name="Barker M.S."/>
            <person name="Rieseberg L.H."/>
            <person name="Dlugosch K.M."/>
        </authorList>
    </citation>
    <scope>NUCLEOTIDE SEQUENCE</scope>
    <source>
        <strain evidence="1">CAN-66</strain>
        <tissue evidence="1">Leaf</tissue>
    </source>
</reference>
<gene>
    <name evidence="1" type="ORF">OSB04_023525</name>
</gene>
<protein>
    <submittedName>
        <fullName evidence="1">Uncharacterized protein</fullName>
    </submittedName>
</protein>
<evidence type="ECO:0000313" key="2">
    <source>
        <dbReference type="Proteomes" id="UP001172457"/>
    </source>
</evidence>
<dbReference type="AlphaFoldDB" id="A0AA38T3Z9"/>
<dbReference type="EMBL" id="JARYMX010000006">
    <property type="protein sequence ID" value="KAJ9543818.1"/>
    <property type="molecule type" value="Genomic_DNA"/>
</dbReference>